<reference evidence="2" key="2">
    <citation type="submission" date="2020-10" db="EMBL/GenBank/DDBJ databases">
        <title>Mucilaginibacter sp. nov., isolated from soil.</title>
        <authorList>
            <person name="Jeon C.O."/>
        </authorList>
    </citation>
    <scope>NUCLEOTIDE SEQUENCE</scope>
    <source>
        <strain evidence="2">R11</strain>
    </source>
</reference>
<keyword evidence="3" id="KW-1185">Reference proteome</keyword>
<evidence type="ECO:0000313" key="3">
    <source>
        <dbReference type="Proteomes" id="UP000638732"/>
    </source>
</evidence>
<evidence type="ECO:0000256" key="1">
    <source>
        <dbReference type="SAM" id="SignalP"/>
    </source>
</evidence>
<dbReference type="RefSeq" id="WP_166585561.1">
    <property type="nucleotide sequence ID" value="NZ_WWEO01000041.1"/>
</dbReference>
<name>A0A965ZH07_9SPHI</name>
<gene>
    <name evidence="2" type="ORF">GSY63_09565</name>
</gene>
<protein>
    <recommendedName>
        <fullName evidence="4">Lipoprotein</fullName>
    </recommendedName>
</protein>
<evidence type="ECO:0000313" key="2">
    <source>
        <dbReference type="EMBL" id="NCD69602.1"/>
    </source>
</evidence>
<dbReference type="PROSITE" id="PS51257">
    <property type="entry name" value="PROKAR_LIPOPROTEIN"/>
    <property type="match status" value="1"/>
</dbReference>
<comment type="caution">
    <text evidence="2">The sequence shown here is derived from an EMBL/GenBank/DDBJ whole genome shotgun (WGS) entry which is preliminary data.</text>
</comment>
<dbReference type="Proteomes" id="UP000638732">
    <property type="component" value="Unassembled WGS sequence"/>
</dbReference>
<evidence type="ECO:0008006" key="4">
    <source>
        <dbReference type="Google" id="ProtNLM"/>
    </source>
</evidence>
<dbReference type="EMBL" id="WWEO01000041">
    <property type="protein sequence ID" value="NCD69602.1"/>
    <property type="molecule type" value="Genomic_DNA"/>
</dbReference>
<sequence>MMRKLFLLLIIVLTGCHSKSDHAAQKLNDTLAKLRIMTDFRPLDSTEAYSFINKYYLPRLDTIPTGRKISITPLMGGDFKEIFERDSIRLTKEYQAKKQSIELYPPSPNFYDSSYRWNSKHLINTQIVAGIENLDRHSISNLSKWHKKYGWGYMCISYPQYNPHTNKLFIREYIENGDWCGTGRERTFFYTKTADGWKRD</sequence>
<feature type="chain" id="PRO_5038029601" description="Lipoprotein" evidence="1">
    <location>
        <begin position="24"/>
        <end position="200"/>
    </location>
</feature>
<accession>A0A965ZH07</accession>
<proteinExistence type="predicted"/>
<feature type="signal peptide" evidence="1">
    <location>
        <begin position="1"/>
        <end position="23"/>
    </location>
</feature>
<reference evidence="2" key="1">
    <citation type="submission" date="2020-01" db="EMBL/GenBank/DDBJ databases">
        <authorList>
            <person name="Seo Y.L."/>
        </authorList>
    </citation>
    <scope>NUCLEOTIDE SEQUENCE</scope>
    <source>
        <strain evidence="2">R11</strain>
    </source>
</reference>
<keyword evidence="1" id="KW-0732">Signal</keyword>
<organism evidence="2 3">
    <name type="scientific">Mucilaginibacter agri</name>
    <dbReference type="NCBI Taxonomy" id="2695265"/>
    <lineage>
        <taxon>Bacteria</taxon>
        <taxon>Pseudomonadati</taxon>
        <taxon>Bacteroidota</taxon>
        <taxon>Sphingobacteriia</taxon>
        <taxon>Sphingobacteriales</taxon>
        <taxon>Sphingobacteriaceae</taxon>
        <taxon>Mucilaginibacter</taxon>
    </lineage>
</organism>
<dbReference type="AlphaFoldDB" id="A0A965ZH07"/>